<reference evidence="9 10" key="1">
    <citation type="submission" date="2019-01" db="EMBL/GenBank/DDBJ databases">
        <title>Draft genome sequences of three monokaryotic isolates of the white-rot basidiomycete fungus Dichomitus squalens.</title>
        <authorList>
            <consortium name="DOE Joint Genome Institute"/>
            <person name="Lopez S.C."/>
            <person name="Andreopoulos B."/>
            <person name="Pangilinan J."/>
            <person name="Lipzen A."/>
            <person name="Riley R."/>
            <person name="Ahrendt S."/>
            <person name="Ng V."/>
            <person name="Barry K."/>
            <person name="Daum C."/>
            <person name="Grigoriev I.V."/>
            <person name="Hilden K.S."/>
            <person name="Makela M.R."/>
            <person name="de Vries R.P."/>
        </authorList>
    </citation>
    <scope>NUCLEOTIDE SEQUENCE [LARGE SCALE GENOMIC DNA]</scope>
    <source>
        <strain evidence="9 10">CBS 464.89</strain>
    </source>
</reference>
<feature type="binding site" evidence="7">
    <location>
        <position position="107"/>
    </location>
    <ligand>
        <name>Zn(2+)</name>
        <dbReference type="ChEBI" id="CHEBI:29105"/>
    </ligand>
</feature>
<protein>
    <recommendedName>
        <fullName evidence="2 8">Carbonic anhydrase</fullName>
        <ecNumber evidence="2 8">4.2.1.1</ecNumber>
    </recommendedName>
    <alternativeName>
        <fullName evidence="8">Carbonate dehydratase</fullName>
    </alternativeName>
</protein>
<name>A0A4V2K6T8_9APHY</name>
<evidence type="ECO:0000256" key="1">
    <source>
        <dbReference type="ARBA" id="ARBA00006217"/>
    </source>
</evidence>
<comment type="function">
    <text evidence="8">Reversible hydration of carbon dioxide.</text>
</comment>
<evidence type="ECO:0000313" key="10">
    <source>
        <dbReference type="Proteomes" id="UP000292082"/>
    </source>
</evidence>
<gene>
    <name evidence="9" type="ORF">BD310DRAFT_961998</name>
</gene>
<dbReference type="SMART" id="SM00947">
    <property type="entry name" value="Pro_CA"/>
    <property type="match status" value="1"/>
</dbReference>
<dbReference type="AlphaFoldDB" id="A0A4V2K6T8"/>
<evidence type="ECO:0000256" key="3">
    <source>
        <dbReference type="ARBA" id="ARBA00022723"/>
    </source>
</evidence>
<dbReference type="GO" id="GO:0008270">
    <property type="term" value="F:zinc ion binding"/>
    <property type="evidence" value="ECO:0007669"/>
    <property type="project" value="UniProtKB-UniRule"/>
</dbReference>
<evidence type="ECO:0000256" key="5">
    <source>
        <dbReference type="ARBA" id="ARBA00023239"/>
    </source>
</evidence>
<dbReference type="EMBL" id="ML145212">
    <property type="protein sequence ID" value="TBU53513.1"/>
    <property type="molecule type" value="Genomic_DNA"/>
</dbReference>
<dbReference type="SUPFAM" id="SSF53056">
    <property type="entry name" value="beta-carbonic anhydrase, cab"/>
    <property type="match status" value="1"/>
</dbReference>
<dbReference type="InterPro" id="IPR036874">
    <property type="entry name" value="Carbonic_anhydrase_sf"/>
</dbReference>
<comment type="similarity">
    <text evidence="1 8">Belongs to the beta-class carbonic anhydrase family.</text>
</comment>
<comment type="catalytic activity">
    <reaction evidence="6 8">
        <text>hydrogencarbonate + H(+) = CO2 + H2O</text>
        <dbReference type="Rhea" id="RHEA:10748"/>
        <dbReference type="ChEBI" id="CHEBI:15377"/>
        <dbReference type="ChEBI" id="CHEBI:15378"/>
        <dbReference type="ChEBI" id="CHEBI:16526"/>
        <dbReference type="ChEBI" id="CHEBI:17544"/>
        <dbReference type="EC" id="4.2.1.1"/>
    </reaction>
</comment>
<sequence>MTSTFLPSPPSKILSDLLNRNEKWTEANSGLFLQETQSPKVLWIGCADSRVPESVITNFEPGMIFTHRNIANQFHADDDNAISVLIYAVENPKMRVDHIIVVGHTRCGGVEACCKAAQADDSPPANALQRWLAPLTEFARNNGLGGDLSALLEANVRMQVDNVLKSEVLEREWGIRDVHVHG</sequence>
<comment type="cofactor">
    <cofactor evidence="7">
        <name>Zn(2+)</name>
        <dbReference type="ChEBI" id="CHEBI:29105"/>
    </cofactor>
    <text evidence="7">Binds 1 zinc ion per subunit.</text>
</comment>
<evidence type="ECO:0000256" key="8">
    <source>
        <dbReference type="RuleBase" id="RU003956"/>
    </source>
</evidence>
<dbReference type="PANTHER" id="PTHR11002">
    <property type="entry name" value="CARBONIC ANHYDRASE"/>
    <property type="match status" value="1"/>
</dbReference>
<dbReference type="PANTHER" id="PTHR11002:SF76">
    <property type="entry name" value="CARBONIC ANHYDRASE"/>
    <property type="match status" value="1"/>
</dbReference>
<feature type="binding site" evidence="7">
    <location>
        <position position="48"/>
    </location>
    <ligand>
        <name>Zn(2+)</name>
        <dbReference type="ChEBI" id="CHEBI:29105"/>
    </ligand>
</feature>
<dbReference type="InterPro" id="IPR001765">
    <property type="entry name" value="Carbonic_anhydrase"/>
</dbReference>
<accession>A0A4V2K6T8</accession>
<evidence type="ECO:0000256" key="6">
    <source>
        <dbReference type="ARBA" id="ARBA00048348"/>
    </source>
</evidence>
<evidence type="ECO:0000256" key="4">
    <source>
        <dbReference type="ARBA" id="ARBA00022833"/>
    </source>
</evidence>
<dbReference type="Proteomes" id="UP000292082">
    <property type="component" value="Unassembled WGS sequence"/>
</dbReference>
<evidence type="ECO:0000256" key="7">
    <source>
        <dbReference type="PIRSR" id="PIRSR601765-1"/>
    </source>
</evidence>
<dbReference type="GO" id="GO:0004089">
    <property type="term" value="F:carbonate dehydratase activity"/>
    <property type="evidence" value="ECO:0007669"/>
    <property type="project" value="UniProtKB-UniRule"/>
</dbReference>
<dbReference type="EC" id="4.2.1.1" evidence="2 8"/>
<dbReference type="GO" id="GO:0071244">
    <property type="term" value="P:cellular response to carbon dioxide"/>
    <property type="evidence" value="ECO:0007669"/>
    <property type="project" value="TreeGrafter"/>
</dbReference>
<keyword evidence="5 8" id="KW-0456">Lyase</keyword>
<feature type="binding site" evidence="7">
    <location>
        <position position="46"/>
    </location>
    <ligand>
        <name>Zn(2+)</name>
        <dbReference type="ChEBI" id="CHEBI:29105"/>
    </ligand>
</feature>
<dbReference type="Pfam" id="PF00484">
    <property type="entry name" value="Pro_CA"/>
    <property type="match status" value="1"/>
</dbReference>
<dbReference type="GO" id="GO:0034599">
    <property type="term" value="P:cellular response to oxidative stress"/>
    <property type="evidence" value="ECO:0007669"/>
    <property type="project" value="TreeGrafter"/>
</dbReference>
<dbReference type="STRING" id="114155.A0A4V2K6T8"/>
<keyword evidence="3 7" id="KW-0479">Metal-binding</keyword>
<evidence type="ECO:0000256" key="2">
    <source>
        <dbReference type="ARBA" id="ARBA00012925"/>
    </source>
</evidence>
<keyword evidence="4 7" id="KW-0862">Zinc</keyword>
<keyword evidence="10" id="KW-1185">Reference proteome</keyword>
<evidence type="ECO:0000313" key="9">
    <source>
        <dbReference type="EMBL" id="TBU53513.1"/>
    </source>
</evidence>
<feature type="binding site" evidence="7">
    <location>
        <position position="104"/>
    </location>
    <ligand>
        <name>Zn(2+)</name>
        <dbReference type="ChEBI" id="CHEBI:29105"/>
    </ligand>
</feature>
<proteinExistence type="inferred from homology"/>
<dbReference type="Gene3D" id="3.40.1050.10">
    <property type="entry name" value="Carbonic anhydrase"/>
    <property type="match status" value="1"/>
</dbReference>
<organism evidence="9 10">
    <name type="scientific">Dichomitus squalens</name>
    <dbReference type="NCBI Taxonomy" id="114155"/>
    <lineage>
        <taxon>Eukaryota</taxon>
        <taxon>Fungi</taxon>
        <taxon>Dikarya</taxon>
        <taxon>Basidiomycota</taxon>
        <taxon>Agaricomycotina</taxon>
        <taxon>Agaricomycetes</taxon>
        <taxon>Polyporales</taxon>
        <taxon>Polyporaceae</taxon>
        <taxon>Dichomitus</taxon>
    </lineage>
</organism>